<evidence type="ECO:0000256" key="5">
    <source>
        <dbReference type="ARBA" id="ARBA00022741"/>
    </source>
</evidence>
<sequence length="595" mass="66325">MKRKQPNLKKALRKLFYITILIGIISVIAIKDTDAFSKNKEQEVSYREFLTVIEKNKAEKLGIIEMSEGKIYLTIGDKEKDKKHLIKYVTQANPNDSGISDLIKKYDIKYAYVVPVNMIGTIFNLLFYGLLIVMFWSFIMPMIRSKNSSSESSGAKDSIPKITFDEIGGLSEEVKNEILQTQKLIKNPEKAKALGLKPSKGILLYGPSGTGKTLIAKAIATSFEAEFIATSGSNFVEMFAGLGAKRARDLFQKAKKNAPAVIFIDEIDAIGKKRSNNGAYSNDEREQTLNQILVLLDGVESTENIFVVAATNRLDILDDALLRPGRFDYKIKIDLPDIEGRKEIIAIHTKNKPLDEEVTSRLSEIAESTSGYSGADIESLFESAGYHAFTKGQDKITMEDINYGIDRVVVGNAGRKIKDKATKERVAYHEAGHAAVSALLFPNSIRKATIVPRGDALGFVAQIPKEGLLPREQLLNHLKMIVAGGVTEKMIFGSHSTGVSDDFRKAKEIIEKMVSDWGMGEKELVPSFSDKDKEKQMESIYVQVIKDTENLLQENNEYLHAVAELLLRKETVDGIEIENLKTQQKTDEIDVIEEV</sequence>
<evidence type="ECO:0000256" key="10">
    <source>
        <dbReference type="ARBA" id="ARBA00023136"/>
    </source>
</evidence>
<dbReference type="FunFam" id="3.40.50.300:FF:001025">
    <property type="entry name" value="ATPase family, AAA domain-containing 2B"/>
    <property type="match status" value="1"/>
</dbReference>
<dbReference type="GO" id="GO:0006508">
    <property type="term" value="P:proteolysis"/>
    <property type="evidence" value="ECO:0007669"/>
    <property type="project" value="UniProtKB-KW"/>
</dbReference>
<comment type="subcellular location">
    <subcellularLocation>
        <location evidence="1">Membrane</location>
    </subcellularLocation>
</comment>
<evidence type="ECO:0000313" key="14">
    <source>
        <dbReference type="EMBL" id="PFJ29381.1"/>
    </source>
</evidence>
<dbReference type="PROSITE" id="PS00674">
    <property type="entry name" value="AAA"/>
    <property type="match status" value="1"/>
</dbReference>
<dbReference type="SUPFAM" id="SSF52540">
    <property type="entry name" value="P-loop containing nucleoside triphosphate hydrolases"/>
    <property type="match status" value="1"/>
</dbReference>
<dbReference type="Gene3D" id="3.40.50.300">
    <property type="entry name" value="P-loop containing nucleotide triphosphate hydrolases"/>
    <property type="match status" value="1"/>
</dbReference>
<dbReference type="GO" id="GO:0016887">
    <property type="term" value="F:ATP hydrolysis activity"/>
    <property type="evidence" value="ECO:0007669"/>
    <property type="project" value="InterPro"/>
</dbReference>
<reference evidence="14 15" key="1">
    <citation type="submission" date="2017-09" db="EMBL/GenBank/DDBJ databases">
        <title>Large-scale bioinformatics analysis of Bacillus genomes uncovers conserved roles of natural products in bacterial physiology.</title>
        <authorList>
            <consortium name="Agbiome Team Llc"/>
            <person name="Bleich R.M."/>
            <person name="Grubbs K.J."/>
            <person name="Santa Maria K.C."/>
            <person name="Allen S.E."/>
            <person name="Farag S."/>
            <person name="Shank E.A."/>
            <person name="Bowers A."/>
        </authorList>
    </citation>
    <scope>NUCLEOTIDE SEQUENCE [LARGE SCALE GENOMIC DNA]</scope>
    <source>
        <strain evidence="14 15">AFS085496</strain>
    </source>
</reference>
<evidence type="ECO:0000256" key="8">
    <source>
        <dbReference type="ARBA" id="ARBA00022989"/>
    </source>
</evidence>
<proteinExistence type="inferred from homology"/>
<dbReference type="Gene3D" id="1.20.58.760">
    <property type="entry name" value="Peptidase M41"/>
    <property type="match status" value="1"/>
</dbReference>
<dbReference type="InterPro" id="IPR000642">
    <property type="entry name" value="Peptidase_M41"/>
</dbReference>
<organism evidence="14 15">
    <name type="scientific">Bacillus thuringiensis</name>
    <dbReference type="NCBI Taxonomy" id="1428"/>
    <lineage>
        <taxon>Bacteria</taxon>
        <taxon>Bacillati</taxon>
        <taxon>Bacillota</taxon>
        <taxon>Bacilli</taxon>
        <taxon>Bacillales</taxon>
        <taxon>Bacillaceae</taxon>
        <taxon>Bacillus</taxon>
        <taxon>Bacillus cereus group</taxon>
    </lineage>
</organism>
<dbReference type="GO" id="GO:0004176">
    <property type="term" value="F:ATP-dependent peptidase activity"/>
    <property type="evidence" value="ECO:0007669"/>
    <property type="project" value="InterPro"/>
</dbReference>
<evidence type="ECO:0000259" key="13">
    <source>
        <dbReference type="SMART" id="SM00382"/>
    </source>
</evidence>
<gene>
    <name evidence="14" type="ORF">COJ15_31830</name>
</gene>
<keyword evidence="3" id="KW-0645">Protease</keyword>
<keyword evidence="6" id="KW-0378">Hydrolase</keyword>
<dbReference type="Proteomes" id="UP000224003">
    <property type="component" value="Unassembled WGS sequence"/>
</dbReference>
<dbReference type="Pfam" id="PF01434">
    <property type="entry name" value="Peptidase_M41"/>
    <property type="match status" value="1"/>
</dbReference>
<protein>
    <submittedName>
        <fullName evidence="14">ATP-binding protein</fullName>
    </submittedName>
</protein>
<dbReference type="SUPFAM" id="SSF140990">
    <property type="entry name" value="FtsH protease domain-like"/>
    <property type="match status" value="1"/>
</dbReference>
<dbReference type="Pfam" id="PF00004">
    <property type="entry name" value="AAA"/>
    <property type="match status" value="1"/>
</dbReference>
<dbReference type="SMART" id="SM00382">
    <property type="entry name" value="AAA"/>
    <property type="match status" value="1"/>
</dbReference>
<evidence type="ECO:0000256" key="7">
    <source>
        <dbReference type="ARBA" id="ARBA00022840"/>
    </source>
</evidence>
<evidence type="ECO:0000256" key="3">
    <source>
        <dbReference type="ARBA" id="ARBA00022670"/>
    </source>
</evidence>
<dbReference type="GO" id="GO:0005524">
    <property type="term" value="F:ATP binding"/>
    <property type="evidence" value="ECO:0007669"/>
    <property type="project" value="UniProtKB-KW"/>
</dbReference>
<evidence type="ECO:0000313" key="15">
    <source>
        <dbReference type="Proteomes" id="UP000224003"/>
    </source>
</evidence>
<comment type="similarity">
    <text evidence="2">In the C-terminal section; belongs to the peptidase M41 family.</text>
</comment>
<dbReference type="InterPro" id="IPR041569">
    <property type="entry name" value="AAA_lid_3"/>
</dbReference>
<keyword evidence="9" id="KW-0175">Coiled coil</keyword>
<evidence type="ECO:0000256" key="9">
    <source>
        <dbReference type="ARBA" id="ARBA00023054"/>
    </source>
</evidence>
<dbReference type="Gene3D" id="1.10.8.60">
    <property type="match status" value="1"/>
</dbReference>
<keyword evidence="8 12" id="KW-1133">Transmembrane helix</keyword>
<name>A0A9X6WH25_BACTU</name>
<feature type="domain" description="AAA+ ATPase" evidence="13">
    <location>
        <begin position="198"/>
        <end position="337"/>
    </location>
</feature>
<dbReference type="EMBL" id="NUVX01000078">
    <property type="protein sequence ID" value="PFJ29381.1"/>
    <property type="molecule type" value="Genomic_DNA"/>
</dbReference>
<keyword evidence="10 12" id="KW-0472">Membrane</keyword>
<evidence type="ECO:0000256" key="4">
    <source>
        <dbReference type="ARBA" id="ARBA00022692"/>
    </source>
</evidence>
<dbReference type="InterPro" id="IPR003593">
    <property type="entry name" value="AAA+_ATPase"/>
</dbReference>
<feature type="transmembrane region" description="Helical" evidence="12">
    <location>
        <begin position="110"/>
        <end position="139"/>
    </location>
</feature>
<keyword evidence="7 11" id="KW-0067">ATP-binding</keyword>
<evidence type="ECO:0000256" key="6">
    <source>
        <dbReference type="ARBA" id="ARBA00022801"/>
    </source>
</evidence>
<comment type="similarity">
    <text evidence="11">Belongs to the AAA ATPase family.</text>
</comment>
<keyword evidence="5 11" id="KW-0547">Nucleotide-binding</keyword>
<dbReference type="InterPro" id="IPR003959">
    <property type="entry name" value="ATPase_AAA_core"/>
</dbReference>
<dbReference type="Pfam" id="PF17862">
    <property type="entry name" value="AAA_lid_3"/>
    <property type="match status" value="1"/>
</dbReference>
<dbReference type="InterPro" id="IPR037219">
    <property type="entry name" value="Peptidase_M41-like"/>
</dbReference>
<dbReference type="AlphaFoldDB" id="A0A9X6WH25"/>
<feature type="transmembrane region" description="Helical" evidence="12">
    <location>
        <begin position="12"/>
        <end position="30"/>
    </location>
</feature>
<dbReference type="PANTHER" id="PTHR23076:SF113">
    <property type="entry name" value="ATP-DEPENDENT ZINC METALLOPROTEASE FTSH 1, CHLOROPLASTIC-RELATED"/>
    <property type="match status" value="1"/>
</dbReference>
<evidence type="ECO:0000256" key="11">
    <source>
        <dbReference type="RuleBase" id="RU003651"/>
    </source>
</evidence>
<dbReference type="InterPro" id="IPR027417">
    <property type="entry name" value="P-loop_NTPase"/>
</dbReference>
<keyword evidence="4 12" id="KW-0812">Transmembrane</keyword>
<dbReference type="GO" id="GO:0016020">
    <property type="term" value="C:membrane"/>
    <property type="evidence" value="ECO:0007669"/>
    <property type="project" value="UniProtKB-SubCell"/>
</dbReference>
<dbReference type="GO" id="GO:0004222">
    <property type="term" value="F:metalloendopeptidase activity"/>
    <property type="evidence" value="ECO:0007669"/>
    <property type="project" value="InterPro"/>
</dbReference>
<evidence type="ECO:0000256" key="1">
    <source>
        <dbReference type="ARBA" id="ARBA00004370"/>
    </source>
</evidence>
<dbReference type="RefSeq" id="WP_098517610.1">
    <property type="nucleotide sequence ID" value="NZ_NUVX01000078.1"/>
</dbReference>
<evidence type="ECO:0000256" key="2">
    <source>
        <dbReference type="ARBA" id="ARBA00010044"/>
    </source>
</evidence>
<dbReference type="PANTHER" id="PTHR23076">
    <property type="entry name" value="METALLOPROTEASE M41 FTSH"/>
    <property type="match status" value="1"/>
</dbReference>
<dbReference type="InterPro" id="IPR003960">
    <property type="entry name" value="ATPase_AAA_CS"/>
</dbReference>
<accession>A0A9X6WH25</accession>
<comment type="caution">
    <text evidence="14">The sequence shown here is derived from an EMBL/GenBank/DDBJ whole genome shotgun (WGS) entry which is preliminary data.</text>
</comment>
<evidence type="ECO:0000256" key="12">
    <source>
        <dbReference type="SAM" id="Phobius"/>
    </source>
</evidence>